<evidence type="ECO:0000313" key="16">
    <source>
        <dbReference type="Proteomes" id="UP000477070"/>
    </source>
</evidence>
<dbReference type="GO" id="GO:0005886">
    <property type="term" value="C:plasma membrane"/>
    <property type="evidence" value="ECO:0007669"/>
    <property type="project" value="UniProtKB-SubCell"/>
</dbReference>
<gene>
    <name evidence="9 14" type="primary">secD</name>
    <name evidence="13" type="ORF">DCO61_10610</name>
    <name evidence="14" type="ORF">LS64_009315</name>
</gene>
<dbReference type="Pfam" id="PF22599">
    <property type="entry name" value="SecDF_P1_head"/>
    <property type="match status" value="1"/>
</dbReference>
<dbReference type="GO" id="GO:0006605">
    <property type="term" value="P:protein targeting"/>
    <property type="evidence" value="ECO:0007669"/>
    <property type="project" value="UniProtKB-UniRule"/>
</dbReference>
<evidence type="ECO:0000256" key="3">
    <source>
        <dbReference type="ARBA" id="ARBA00022475"/>
    </source>
</evidence>
<dbReference type="NCBIfam" id="TIGR01129">
    <property type="entry name" value="secD"/>
    <property type="match status" value="1"/>
</dbReference>
<dbReference type="Pfam" id="PF02355">
    <property type="entry name" value="SecD_SecF_C"/>
    <property type="match status" value="1"/>
</dbReference>
<evidence type="ECO:0000256" key="2">
    <source>
        <dbReference type="ARBA" id="ARBA00022448"/>
    </source>
</evidence>
<evidence type="ECO:0000313" key="14">
    <source>
        <dbReference type="EMBL" id="TLD93017.1"/>
    </source>
</evidence>
<dbReference type="OrthoDB" id="9805019at2"/>
<reference evidence="14" key="3">
    <citation type="submission" date="2018-04" db="EMBL/GenBank/DDBJ databases">
        <authorList>
            <person name="Sheh A."/>
            <person name="Shen Z."/>
            <person name="Mannion A.J."/>
            <person name="Fox J.G."/>
        </authorList>
    </citation>
    <scope>NUCLEOTIDE SEQUENCE</scope>
    <source>
        <strain evidence="14">MIT 97-6194</strain>
    </source>
</reference>
<dbReference type="InterPro" id="IPR001036">
    <property type="entry name" value="Acrflvin-R"/>
</dbReference>
<dbReference type="Gene3D" id="3.30.1360.200">
    <property type="match status" value="1"/>
</dbReference>
<keyword evidence="3 9" id="KW-1003">Cell membrane</keyword>
<evidence type="ECO:0000259" key="12">
    <source>
        <dbReference type="Pfam" id="PF22599"/>
    </source>
</evidence>
<dbReference type="GO" id="GO:0015450">
    <property type="term" value="F:protein-transporting ATPase activity"/>
    <property type="evidence" value="ECO:0007669"/>
    <property type="project" value="InterPro"/>
</dbReference>
<proteinExistence type="inferred from homology"/>
<evidence type="ECO:0000259" key="11">
    <source>
        <dbReference type="Pfam" id="PF21760"/>
    </source>
</evidence>
<dbReference type="PANTHER" id="PTHR30081">
    <property type="entry name" value="PROTEIN-EXPORT MEMBRANE PROTEIN SEC"/>
    <property type="match status" value="1"/>
</dbReference>
<accession>A0A347VML8</accession>
<dbReference type="InterPro" id="IPR054384">
    <property type="entry name" value="SecDF_P1_head"/>
</dbReference>
<comment type="caution">
    <text evidence="9">Lacks conserved residue(s) required for the propagation of feature annotation.</text>
</comment>
<feature type="domain" description="Protein translocase subunit SecDF P1" evidence="11">
    <location>
        <begin position="107"/>
        <end position="169"/>
    </location>
</feature>
<evidence type="ECO:0000256" key="1">
    <source>
        <dbReference type="ARBA" id="ARBA00004651"/>
    </source>
</evidence>
<evidence type="ECO:0000256" key="4">
    <source>
        <dbReference type="ARBA" id="ARBA00022692"/>
    </source>
</evidence>
<feature type="transmembrane region" description="Helical" evidence="9">
    <location>
        <begin position="375"/>
        <end position="395"/>
    </location>
</feature>
<comment type="caution">
    <text evidence="14">The sequence shown here is derived from an EMBL/GenBank/DDBJ whole genome shotgun (WGS) entry which is preliminary data.</text>
</comment>
<keyword evidence="2 9" id="KW-0813">Transport</keyword>
<dbReference type="AlphaFoldDB" id="A0A347VML8"/>
<dbReference type="NCBIfam" id="TIGR00916">
    <property type="entry name" value="2A0604s01"/>
    <property type="match status" value="1"/>
</dbReference>
<evidence type="ECO:0000256" key="8">
    <source>
        <dbReference type="ARBA" id="ARBA00023136"/>
    </source>
</evidence>
<dbReference type="Gene3D" id="1.20.1640.10">
    <property type="entry name" value="Multidrug efflux transporter AcrB transmembrane domain"/>
    <property type="match status" value="1"/>
</dbReference>
<dbReference type="Pfam" id="PF21760">
    <property type="entry name" value="SecD_1st"/>
    <property type="match status" value="1"/>
</dbReference>
<dbReference type="FunFam" id="1.20.1640.10:FF:000004">
    <property type="entry name" value="Protein translocase subunit SecD"/>
    <property type="match status" value="1"/>
</dbReference>
<reference evidence="14 15" key="2">
    <citation type="journal article" date="2016" name="Infect. Immun.">
        <title>Helicobacter saguini, a Novel Helicobacter Isolated from Cotton-Top Tamarins with Ulcerative Colitis, Has Proinflammatory Properties and Induces Typhlocolitis and Dysplasia in Gnotobiotic IL-10-/- Mice.</title>
        <authorList>
            <person name="Shen Z."/>
            <person name="Mannion A."/>
            <person name="Whary M.T."/>
            <person name="Muthupalani S."/>
            <person name="Sheh A."/>
            <person name="Feng Y."/>
            <person name="Gong G."/>
            <person name="Vandamme P."/>
            <person name="Holcombe H.R."/>
            <person name="Paster B.J."/>
            <person name="Fox J.G."/>
        </authorList>
    </citation>
    <scope>NUCLEOTIDE SEQUENCE [LARGE SCALE GENOMIC DNA]</scope>
    <source>
        <strain evidence="14 15">MIT 97-6194</strain>
    </source>
</reference>
<evidence type="ECO:0000256" key="5">
    <source>
        <dbReference type="ARBA" id="ARBA00022927"/>
    </source>
</evidence>
<keyword evidence="5 9" id="KW-0653">Protein transport</keyword>
<dbReference type="SUPFAM" id="SSF82866">
    <property type="entry name" value="Multidrug efflux transporter AcrB transmembrane domain"/>
    <property type="match status" value="1"/>
</dbReference>
<protein>
    <recommendedName>
        <fullName evidence="9">Protein translocase subunit SecD</fullName>
    </recommendedName>
</protein>
<dbReference type="InterPro" id="IPR048634">
    <property type="entry name" value="SecD_SecF_C"/>
</dbReference>
<dbReference type="InterPro" id="IPR055344">
    <property type="entry name" value="SecD_SecF_C_bact"/>
</dbReference>
<comment type="similarity">
    <text evidence="9">Belongs to the SecD/SecF family. SecD subfamily.</text>
</comment>
<comment type="function">
    <text evidence="9">Part of the Sec protein translocase complex. Interacts with the SecYEG preprotein conducting channel. SecDF uses the proton motive force (PMF) to complete protein translocation after the ATP-dependent function of SecA.</text>
</comment>
<comment type="subunit">
    <text evidence="9">Forms a complex with SecF. Part of the essential Sec protein translocation apparatus which comprises SecA, SecYEG and auxiliary proteins SecDF. Other proteins may also be involved.</text>
</comment>
<keyword evidence="4 9" id="KW-0812">Transmembrane</keyword>
<dbReference type="HAMAP" id="MF_01463_B">
    <property type="entry name" value="SecD_B"/>
    <property type="match status" value="1"/>
</dbReference>
<feature type="transmembrane region" description="Helical" evidence="9">
    <location>
        <begin position="322"/>
        <end position="342"/>
    </location>
</feature>
<dbReference type="GO" id="GO:0043952">
    <property type="term" value="P:protein transport by the Sec complex"/>
    <property type="evidence" value="ECO:0007669"/>
    <property type="project" value="UniProtKB-UniRule"/>
</dbReference>
<comment type="subcellular location">
    <subcellularLocation>
        <location evidence="1 9">Cell membrane</location>
        <topology evidence="1 9">Multi-pass membrane protein</topology>
    </subcellularLocation>
</comment>
<dbReference type="InterPro" id="IPR048631">
    <property type="entry name" value="SecD_1st"/>
</dbReference>
<evidence type="ECO:0000256" key="6">
    <source>
        <dbReference type="ARBA" id="ARBA00022989"/>
    </source>
</evidence>
<evidence type="ECO:0000256" key="7">
    <source>
        <dbReference type="ARBA" id="ARBA00023010"/>
    </source>
</evidence>
<evidence type="ECO:0000313" key="13">
    <source>
        <dbReference type="EMBL" id="MWV70431.1"/>
    </source>
</evidence>
<evidence type="ECO:0000256" key="9">
    <source>
        <dbReference type="HAMAP-Rule" id="MF_01463"/>
    </source>
</evidence>
<dbReference type="InterPro" id="IPR022813">
    <property type="entry name" value="SecD/SecF_arch_bac"/>
</dbReference>
<dbReference type="Proteomes" id="UP000029714">
    <property type="component" value="Unassembled WGS sequence"/>
</dbReference>
<dbReference type="Proteomes" id="UP000477070">
    <property type="component" value="Unassembled WGS sequence"/>
</dbReference>
<reference evidence="13 16" key="4">
    <citation type="submission" date="2019-12" db="EMBL/GenBank/DDBJ databases">
        <title>Multi-Generational Helicobacter saguini Isolates.</title>
        <authorList>
            <person name="Mannion A."/>
            <person name="Shen Z."/>
            <person name="Fox J.G."/>
        </authorList>
    </citation>
    <scope>NUCLEOTIDE SEQUENCE [LARGE SCALE GENOMIC DNA]</scope>
    <source>
        <strain evidence="13">16-048</strain>
        <strain evidence="16">16-048 (F4)</strain>
    </source>
</reference>
<dbReference type="EMBL" id="JRMP02000016">
    <property type="protein sequence ID" value="TLD93017.1"/>
    <property type="molecule type" value="Genomic_DNA"/>
</dbReference>
<feature type="transmembrane region" description="Helical" evidence="9">
    <location>
        <begin position="448"/>
        <end position="475"/>
    </location>
</feature>
<organism evidence="14 15">
    <name type="scientific">Helicobacter saguini</name>
    <dbReference type="NCBI Taxonomy" id="1548018"/>
    <lineage>
        <taxon>Bacteria</taxon>
        <taxon>Pseudomonadati</taxon>
        <taxon>Campylobacterota</taxon>
        <taxon>Epsilonproteobacteria</taxon>
        <taxon>Campylobacterales</taxon>
        <taxon>Helicobacteraceae</taxon>
        <taxon>Helicobacter</taxon>
    </lineage>
</organism>
<dbReference type="PANTHER" id="PTHR30081:SF1">
    <property type="entry name" value="PROTEIN TRANSLOCASE SUBUNIT SECD"/>
    <property type="match status" value="1"/>
</dbReference>
<keyword evidence="6 9" id="KW-1133">Transmembrane helix</keyword>
<feature type="transmembrane region" description="Helical" evidence="9">
    <location>
        <begin position="349"/>
        <end position="369"/>
    </location>
</feature>
<keyword evidence="15" id="KW-1185">Reference proteome</keyword>
<feature type="transmembrane region" description="Helical" evidence="9">
    <location>
        <begin position="423"/>
        <end position="442"/>
    </location>
</feature>
<name>A0A347VML8_9HELI</name>
<sequence length="511" mass="54686">MPKITLGLDLQGGLSLLLDVDSNEAVKNQLSNIISEIKYKTDKQHIFINKLRLNGETISFSLLDNSQNDKLNKILEQIRGLEISKSDNAYTLNLSDIEKRNVIKGAIDQAVFIIRKRLDTFGLTEPNVVKEGLSQIRVEMPGTNTKEEQDRVIKLISQNAKLEFMAVDEDLARRMGSEEITDIMAASSGDVLLPFIDNESYKLPIKAVPILDGSSVTDAFATTDDKGQTAVGFKLDSKGAEIFGDFTGRNIGKRLAIVLDSKIVSAPSINTRIGGGNGIITGNFDYKGAVDFANTLKSGALLAPVKVIEKRSVGPSLGADSIHASFLALIAALVLVAGFMILYYAFAGVLAAAALIVNIFLIIAIMALFHATLTLPGMAGIVLVIGMAVDANIIINERVREALKQGLGVVKALQVGYANASRAIFDANITSLIASVLLYIYGTGVIKGFAVTTGIGILASIITAIIGTHGIYIALGDKIAKSKNLNFWFGIKIDSNTLNAKDSKVAKKSKA</sequence>
<dbReference type="EMBL" id="QBIU01000002">
    <property type="protein sequence ID" value="MWV70431.1"/>
    <property type="molecule type" value="Genomic_DNA"/>
</dbReference>
<evidence type="ECO:0000259" key="10">
    <source>
        <dbReference type="Pfam" id="PF02355"/>
    </source>
</evidence>
<dbReference type="Gene3D" id="3.30.70.3400">
    <property type="match status" value="2"/>
</dbReference>
<feature type="domain" description="SecDF P1 head subdomain" evidence="12">
    <location>
        <begin position="200"/>
        <end position="303"/>
    </location>
</feature>
<dbReference type="PRINTS" id="PR00702">
    <property type="entry name" value="ACRIFLAVINRP"/>
</dbReference>
<dbReference type="GO" id="GO:0065002">
    <property type="term" value="P:intracellular protein transmembrane transport"/>
    <property type="evidence" value="ECO:0007669"/>
    <property type="project" value="UniProtKB-UniRule"/>
</dbReference>
<keyword evidence="8 9" id="KW-0472">Membrane</keyword>
<reference evidence="14 15" key="1">
    <citation type="journal article" date="2014" name="Genome Announc.">
        <title>Draft genome sequences of eight enterohepatic helicobacter species isolated from both laboratory and wild rodents.</title>
        <authorList>
            <person name="Sheh A."/>
            <person name="Shen Z."/>
            <person name="Fox J.G."/>
        </authorList>
    </citation>
    <scope>NUCLEOTIDE SEQUENCE [LARGE SCALE GENOMIC DNA]</scope>
    <source>
        <strain evidence="14 15">MIT 97-6194</strain>
    </source>
</reference>
<keyword evidence="7 9" id="KW-0811">Translocation</keyword>
<dbReference type="STRING" id="1548018.LS64_04310"/>
<dbReference type="InterPro" id="IPR005791">
    <property type="entry name" value="SecD"/>
</dbReference>
<feature type="domain" description="Protein export membrane protein SecD/SecF C-terminal" evidence="10">
    <location>
        <begin position="305"/>
        <end position="475"/>
    </location>
</feature>
<evidence type="ECO:0000313" key="15">
    <source>
        <dbReference type="Proteomes" id="UP000029714"/>
    </source>
</evidence>